<dbReference type="GO" id="GO:0030686">
    <property type="term" value="C:90S preribosome"/>
    <property type="evidence" value="ECO:0007669"/>
    <property type="project" value="TreeGrafter"/>
</dbReference>
<proteinExistence type="inferred from homology"/>
<evidence type="ECO:0000256" key="2">
    <source>
        <dbReference type="ARBA" id="ARBA00009418"/>
    </source>
</evidence>
<feature type="compositionally biased region" description="Acidic residues" evidence="10">
    <location>
        <begin position="38"/>
        <end position="96"/>
    </location>
</feature>
<evidence type="ECO:0000256" key="10">
    <source>
        <dbReference type="SAM" id="MobiDB-lite"/>
    </source>
</evidence>
<comment type="caution">
    <text evidence="11">The sequence shown here is derived from an EMBL/GenBank/DDBJ whole genome shotgun (WGS) entry which is preliminary data.</text>
</comment>
<keyword evidence="12" id="KW-1185">Reference proteome</keyword>
<evidence type="ECO:0000256" key="9">
    <source>
        <dbReference type="RuleBase" id="RU368027"/>
    </source>
</evidence>
<reference evidence="11" key="1">
    <citation type="journal article" date="2020" name="Fungal Divers.">
        <title>Resolving the Mortierellaceae phylogeny through synthesis of multi-gene phylogenetics and phylogenomics.</title>
        <authorList>
            <person name="Vandepol N."/>
            <person name="Liber J."/>
            <person name="Desiro A."/>
            <person name="Na H."/>
            <person name="Kennedy M."/>
            <person name="Barry K."/>
            <person name="Grigoriev I.V."/>
            <person name="Miller A.N."/>
            <person name="O'Donnell K."/>
            <person name="Stajich J.E."/>
            <person name="Bonito G."/>
        </authorList>
    </citation>
    <scope>NUCLEOTIDE SEQUENCE</scope>
    <source>
        <strain evidence="11">NVP1</strain>
    </source>
</reference>
<evidence type="ECO:0000256" key="3">
    <source>
        <dbReference type="ARBA" id="ARBA00022517"/>
    </source>
</evidence>
<comment type="subcellular location">
    <subcellularLocation>
        <location evidence="1 9">Nucleus</location>
        <location evidence="1 9">Nucleolus</location>
    </subcellularLocation>
</comment>
<keyword evidence="4 9" id="KW-0698">rRNA processing</keyword>
<evidence type="ECO:0000256" key="1">
    <source>
        <dbReference type="ARBA" id="ARBA00004604"/>
    </source>
</evidence>
<comment type="function">
    <text evidence="8 9">Component of the 90S pre-ribosome involved in the maturation of rRNAs. Required for early cleavages of the pre-RNAs in the 40S ribosomal subunit maturation pathway.</text>
</comment>
<keyword evidence="5" id="KW-0175">Coiled coil</keyword>
<dbReference type="PANTHER" id="PTHR21738:SF0">
    <property type="entry name" value="RIBOSOMAL RNA PROCESSING PROTEIN 36 HOMOLOG"/>
    <property type="match status" value="1"/>
</dbReference>
<keyword evidence="7 9" id="KW-0687">Ribonucleoprotein</keyword>
<comment type="subunit">
    <text evidence="9">Associates with 90S and pre-40S pre-ribosomal particles.</text>
</comment>
<evidence type="ECO:0000313" key="11">
    <source>
        <dbReference type="EMBL" id="KAF9335267.1"/>
    </source>
</evidence>
<sequence length="377" mass="44122">MAIKPRAQAEDAAERAMRRMQAFDQSDSDLDHGNSGESDQEESEEEEEDIEDEEDSEQDQSEEEEDEEEEEEDSDEDSDDSDEDSDSDSDDSDNSDADDKKLKELQKNLSQIPFDKLAEIQQKLGMKVFHQTLRGTEKKKAATKGLQRKQANSYSDDEEQSEEEEDDSEEEKQKPKGKMDRLREAMNKDKKQQRKVVERRNDKNKPMEIGSKKPVGRFRQVVEVASAKRRDPRFDSLSGKLDTDLFEKSYGFLKDYQADEMKKLRELIKKERDEDMKEKLQTQLSRMVDRQATEAAQKRRQEIKREHKRKEKELISKGKNPFFLKKSDQKKLELIDKFKQLKDSPKALAKAMEKRRKRNSAKEKKTILGGAKRRRID</sequence>
<feature type="compositionally biased region" description="Basic and acidic residues" evidence="10">
    <location>
        <begin position="97"/>
        <end position="106"/>
    </location>
</feature>
<evidence type="ECO:0000256" key="7">
    <source>
        <dbReference type="ARBA" id="ARBA00023274"/>
    </source>
</evidence>
<dbReference type="Pfam" id="PF06102">
    <property type="entry name" value="RRP36"/>
    <property type="match status" value="1"/>
</dbReference>
<feature type="region of interest" description="Disordered" evidence="10">
    <location>
        <begin position="131"/>
        <end position="215"/>
    </location>
</feature>
<dbReference type="GO" id="GO:0000462">
    <property type="term" value="P:maturation of SSU-rRNA from tricistronic rRNA transcript (SSU-rRNA, 5.8S rRNA, LSU-rRNA)"/>
    <property type="evidence" value="ECO:0007669"/>
    <property type="project" value="TreeGrafter"/>
</dbReference>
<organism evidence="11 12">
    <name type="scientific">Podila minutissima</name>
    <dbReference type="NCBI Taxonomy" id="64525"/>
    <lineage>
        <taxon>Eukaryota</taxon>
        <taxon>Fungi</taxon>
        <taxon>Fungi incertae sedis</taxon>
        <taxon>Mucoromycota</taxon>
        <taxon>Mortierellomycotina</taxon>
        <taxon>Mortierellomycetes</taxon>
        <taxon>Mortierellales</taxon>
        <taxon>Mortierellaceae</taxon>
        <taxon>Podila</taxon>
    </lineage>
</organism>
<feature type="compositionally biased region" description="Basic and acidic residues" evidence="10">
    <location>
        <begin position="288"/>
        <end position="316"/>
    </location>
</feature>
<protein>
    <recommendedName>
        <fullName evidence="9">rRNA biogenesis protein RRP36</fullName>
    </recommendedName>
</protein>
<feature type="region of interest" description="Disordered" evidence="10">
    <location>
        <begin position="346"/>
        <end position="377"/>
    </location>
</feature>
<dbReference type="AlphaFoldDB" id="A0A9P5SQ67"/>
<dbReference type="Proteomes" id="UP000696485">
    <property type="component" value="Unassembled WGS sequence"/>
</dbReference>
<feature type="compositionally biased region" description="Acidic residues" evidence="10">
    <location>
        <begin position="155"/>
        <end position="170"/>
    </location>
</feature>
<dbReference type="PANTHER" id="PTHR21738">
    <property type="entry name" value="RIBOSOMAL RNA PROCESSING PROTEIN 36 HOMOLOG"/>
    <property type="match status" value="1"/>
</dbReference>
<keyword evidence="3 9" id="KW-0690">Ribosome biogenesis</keyword>
<dbReference type="EMBL" id="JAAAUY010000108">
    <property type="protein sequence ID" value="KAF9335267.1"/>
    <property type="molecule type" value="Genomic_DNA"/>
</dbReference>
<evidence type="ECO:0000256" key="5">
    <source>
        <dbReference type="ARBA" id="ARBA00023054"/>
    </source>
</evidence>
<feature type="region of interest" description="Disordered" evidence="10">
    <location>
        <begin position="288"/>
        <end position="322"/>
    </location>
</feature>
<feature type="compositionally biased region" description="Basic and acidic residues" evidence="10">
    <location>
        <begin position="171"/>
        <end position="206"/>
    </location>
</feature>
<accession>A0A9P5SQ67</accession>
<comment type="similarity">
    <text evidence="2 9">Belongs to the RRP36 family.</text>
</comment>
<feature type="region of interest" description="Disordered" evidence="10">
    <location>
        <begin position="1"/>
        <end position="114"/>
    </location>
</feature>
<name>A0A9P5SQ67_9FUNG</name>
<gene>
    <name evidence="11" type="primary">RRP36</name>
    <name evidence="11" type="ORF">BG006_000485</name>
</gene>
<dbReference type="GO" id="GO:0005730">
    <property type="term" value="C:nucleolus"/>
    <property type="evidence" value="ECO:0007669"/>
    <property type="project" value="UniProtKB-SubCell"/>
</dbReference>
<feature type="compositionally biased region" description="Basic and acidic residues" evidence="10">
    <location>
        <begin position="7"/>
        <end position="17"/>
    </location>
</feature>
<evidence type="ECO:0000256" key="4">
    <source>
        <dbReference type="ARBA" id="ARBA00022552"/>
    </source>
</evidence>
<evidence type="ECO:0000313" key="12">
    <source>
        <dbReference type="Proteomes" id="UP000696485"/>
    </source>
</evidence>
<keyword evidence="6 9" id="KW-0539">Nucleus</keyword>
<evidence type="ECO:0000256" key="6">
    <source>
        <dbReference type="ARBA" id="ARBA00023242"/>
    </source>
</evidence>
<dbReference type="InterPro" id="IPR009292">
    <property type="entry name" value="RRP36"/>
</dbReference>
<evidence type="ECO:0000256" key="8">
    <source>
        <dbReference type="ARBA" id="ARBA00025053"/>
    </source>
</evidence>